<dbReference type="Gene3D" id="1.10.472.80">
    <property type="entry name" value="Ypt/Rab-GAP domain of gyp1p, domain 3"/>
    <property type="match status" value="1"/>
</dbReference>
<dbReference type="GeneID" id="37267707"/>
<feature type="coiled-coil region" evidence="1">
    <location>
        <begin position="57"/>
        <end position="87"/>
    </location>
</feature>
<dbReference type="RefSeq" id="XP_025599238.1">
    <property type="nucleotide sequence ID" value="XM_025740161.1"/>
</dbReference>
<dbReference type="GO" id="GO:0031267">
    <property type="term" value="F:small GTPase binding"/>
    <property type="evidence" value="ECO:0007669"/>
    <property type="project" value="TreeGrafter"/>
</dbReference>
<dbReference type="Gene3D" id="1.10.10.750">
    <property type="entry name" value="Ypt/Rab-GAP domain of gyp1p, domain 1"/>
    <property type="match status" value="1"/>
</dbReference>
<dbReference type="SMART" id="SM00164">
    <property type="entry name" value="TBC"/>
    <property type="match status" value="1"/>
</dbReference>
<proteinExistence type="predicted"/>
<name>A0A316ZBN2_9BASI</name>
<protein>
    <recommendedName>
        <fullName evidence="3">Rab-GAP TBC domain-containing protein</fullName>
    </recommendedName>
</protein>
<dbReference type="EMBL" id="KZ819290">
    <property type="protein sequence ID" value="PWN98959.1"/>
    <property type="molecule type" value="Genomic_DNA"/>
</dbReference>
<dbReference type="PROSITE" id="PS50086">
    <property type="entry name" value="TBC_RABGAP"/>
    <property type="match status" value="1"/>
</dbReference>
<dbReference type="InterPro" id="IPR000195">
    <property type="entry name" value="Rab-GAP-TBC_dom"/>
</dbReference>
<keyword evidence="5" id="KW-1185">Reference proteome</keyword>
<dbReference type="STRING" id="58919.A0A316ZBN2"/>
<gene>
    <name evidence="4" type="ORF">FA09DRAFT_296362</name>
</gene>
<dbReference type="PANTHER" id="PTHR47219:SF15">
    <property type="entry name" value="TBC1 DOMAIN FAMILY MEMBER 12 ISOFORM X1"/>
    <property type="match status" value="1"/>
</dbReference>
<dbReference type="InterPro" id="IPR050302">
    <property type="entry name" value="Rab_GAP_TBC_domain"/>
</dbReference>
<dbReference type="SUPFAM" id="SSF47923">
    <property type="entry name" value="Ypt/Rab-GAP domain of gyp1p"/>
    <property type="match status" value="2"/>
</dbReference>
<keyword evidence="1" id="KW-0175">Coiled coil</keyword>
<evidence type="ECO:0000313" key="4">
    <source>
        <dbReference type="EMBL" id="PWN98959.1"/>
    </source>
</evidence>
<accession>A0A316ZBN2</accession>
<dbReference type="Pfam" id="PF00566">
    <property type="entry name" value="RabGAP-TBC"/>
    <property type="match status" value="2"/>
</dbReference>
<dbReference type="GO" id="GO:0005096">
    <property type="term" value="F:GTPase activator activity"/>
    <property type="evidence" value="ECO:0007669"/>
    <property type="project" value="TreeGrafter"/>
</dbReference>
<feature type="region of interest" description="Disordered" evidence="2">
    <location>
        <begin position="1"/>
        <end position="48"/>
    </location>
</feature>
<evidence type="ECO:0000256" key="1">
    <source>
        <dbReference type="SAM" id="Coils"/>
    </source>
</evidence>
<evidence type="ECO:0000259" key="3">
    <source>
        <dbReference type="PROSITE" id="PS50086"/>
    </source>
</evidence>
<feature type="domain" description="Rab-GAP TBC" evidence="3">
    <location>
        <begin position="117"/>
        <end position="338"/>
    </location>
</feature>
<dbReference type="AlphaFoldDB" id="A0A316ZBN2"/>
<dbReference type="InterPro" id="IPR035969">
    <property type="entry name" value="Rab-GAP_TBC_sf"/>
</dbReference>
<dbReference type="OrthoDB" id="289721at2759"/>
<evidence type="ECO:0000313" key="5">
    <source>
        <dbReference type="Proteomes" id="UP000245946"/>
    </source>
</evidence>
<organism evidence="4 5">
    <name type="scientific">Tilletiopsis washingtonensis</name>
    <dbReference type="NCBI Taxonomy" id="58919"/>
    <lineage>
        <taxon>Eukaryota</taxon>
        <taxon>Fungi</taxon>
        <taxon>Dikarya</taxon>
        <taxon>Basidiomycota</taxon>
        <taxon>Ustilaginomycotina</taxon>
        <taxon>Exobasidiomycetes</taxon>
        <taxon>Entylomatales</taxon>
        <taxon>Entylomatales incertae sedis</taxon>
        <taxon>Tilletiopsis</taxon>
    </lineage>
</organism>
<dbReference type="PANTHER" id="PTHR47219">
    <property type="entry name" value="RAB GTPASE-ACTIVATING PROTEIN 1-LIKE"/>
    <property type="match status" value="1"/>
</dbReference>
<evidence type="ECO:0000256" key="2">
    <source>
        <dbReference type="SAM" id="MobiDB-lite"/>
    </source>
</evidence>
<dbReference type="Proteomes" id="UP000245946">
    <property type="component" value="Unassembled WGS sequence"/>
</dbReference>
<sequence length="434" mass="48204">MAAVPALTDAADSEAKPGHGRRASRGPSALEQHISRTRMTNLPPKARAEDVKHLSDFEEMMKLYKQSERKRQELDEERKRVKDAELSAAQSIWSDEILPSWTRARREARLRQVWWRGAPPNLRGRVWALACGNAQMLPRNLFTSAASAARTARADGTFPASDDEAIEADIASTLPSLKLFQRDTGPLFDDLRDVSRARTHAGAKRGADCHSVPGAAPLAAMLLANLSPSETLVALLNLLAERPWLRALYAPAPAPAAGDTHLHTKTPGAPAFRQDAAAGFERVFDTLLADQMPKVYANMQARGVRPSAYVRDWVRTLFVPFLPFDAVARLWDCILLEEGDALIFRAGLAIVKLLSARLYAPDRAELTSILRGNNAAALRVYYRDASMDAAWVPRDNVYAQYGIGEEQLFATLEEQNEWWRDSTLERLLDRELSG</sequence>
<reference evidence="4 5" key="1">
    <citation type="journal article" date="2018" name="Mol. Biol. Evol.">
        <title>Broad Genomic Sampling Reveals a Smut Pathogenic Ancestry of the Fungal Clade Ustilaginomycotina.</title>
        <authorList>
            <person name="Kijpornyongpan T."/>
            <person name="Mondo S.J."/>
            <person name="Barry K."/>
            <person name="Sandor L."/>
            <person name="Lee J."/>
            <person name="Lipzen A."/>
            <person name="Pangilinan J."/>
            <person name="LaButti K."/>
            <person name="Hainaut M."/>
            <person name="Henrissat B."/>
            <person name="Grigoriev I.V."/>
            <person name="Spatafora J.W."/>
            <person name="Aime M.C."/>
        </authorList>
    </citation>
    <scope>NUCLEOTIDE SEQUENCE [LARGE SCALE GENOMIC DNA]</scope>
    <source>
        <strain evidence="4 5">MCA 4186</strain>
    </source>
</reference>